<dbReference type="NCBIfam" id="NF033729">
    <property type="entry name" value="borfam54_2"/>
    <property type="match status" value="1"/>
</dbReference>
<evidence type="ECO:0000313" key="2">
    <source>
        <dbReference type="Proteomes" id="UP000006901"/>
    </source>
</evidence>
<accession>A0A0H3C0K2</accession>
<reference evidence="1 2" key="1">
    <citation type="journal article" date="2011" name="J. Bacteriol.">
        <title>Whole-genome sequences of thirteen isolates of Borrelia burgdorferi.</title>
        <authorList>
            <person name="Schutzer S.E."/>
            <person name="Fraser-Liggett C.M."/>
            <person name="Casjens S.R."/>
            <person name="Qiu W.G."/>
            <person name="Dunn J.J."/>
            <person name="Mongodin E.F."/>
            <person name="Luft B.J."/>
        </authorList>
    </citation>
    <scope>NUCLEOTIDE SEQUENCE [LARGE SCALE GENOMIC DNA]</scope>
    <source>
        <strain evidence="1 2">ZS7</strain>
        <plasmid evidence="1 2">ZS7_lp54</plasmid>
    </source>
</reference>
<evidence type="ECO:0000313" key="1">
    <source>
        <dbReference type="EMBL" id="ACK74207.1"/>
    </source>
</evidence>
<dbReference type="EMBL" id="CP001199">
    <property type="protein sequence ID" value="ACK74207.1"/>
    <property type="molecule type" value="Genomic_DNA"/>
</dbReference>
<gene>
    <name evidence="1" type="ordered locus">BbuZS7_A62</name>
</gene>
<protein>
    <submittedName>
        <fullName evidence="1">Uncharacterized protein</fullName>
    </submittedName>
</protein>
<dbReference type="HOGENOM" id="CLU_1821674_0_0_12"/>
<geneLocation type="plasmid" evidence="1 2">
    <name>ZS7_lp54</name>
</geneLocation>
<sequence>MNKLKEILETLKGSPDYENIIIGLLYHKALGIQEQLDSHLELIQKKEELNDLLIHAEFDLMLKEKFKETLEKTVKEVYPEIQKIKEEYSVKKITESLDTEILEKNEDAYKKYYIAYYINENYQIFDYSTYSAEFKQNQLNQ</sequence>
<dbReference type="Proteomes" id="UP000006901">
    <property type="component" value="Plasmid ZS7_lp54"/>
</dbReference>
<keyword evidence="1" id="KW-0614">Plasmid</keyword>
<dbReference type="KEGG" id="bbz:BbuZS7_A62"/>
<dbReference type="AlphaFoldDB" id="A0A0H3C0K2"/>
<proteinExistence type="predicted"/>
<dbReference type="Gene3D" id="1.10.3160.10">
    <property type="entry name" value="Bbcrasp-1"/>
    <property type="match status" value="1"/>
</dbReference>
<name>A0A0H3C0K2_BORBZ</name>
<organism evidence="1 2">
    <name type="scientific">Borreliella burgdorferi (strain ZS7)</name>
    <name type="common">Borrelia burgdorferi</name>
    <dbReference type="NCBI Taxonomy" id="445985"/>
    <lineage>
        <taxon>Bacteria</taxon>
        <taxon>Pseudomonadati</taxon>
        <taxon>Spirochaetota</taxon>
        <taxon>Spirochaetia</taxon>
        <taxon>Spirochaetales</taxon>
        <taxon>Borreliaceae</taxon>
        <taxon>Borreliella</taxon>
    </lineage>
</organism>